<evidence type="ECO:0008006" key="3">
    <source>
        <dbReference type="Google" id="ProtNLM"/>
    </source>
</evidence>
<name>A0ABM7PKB1_9BACT</name>
<keyword evidence="2" id="KW-1185">Reference proteome</keyword>
<evidence type="ECO:0000313" key="1">
    <source>
        <dbReference type="EMBL" id="BCS97726.1"/>
    </source>
</evidence>
<dbReference type="EMBL" id="AP024488">
    <property type="protein sequence ID" value="BCS97726.1"/>
    <property type="molecule type" value="Genomic_DNA"/>
</dbReference>
<protein>
    <recommendedName>
        <fullName evidence="3">Lipoprotein</fullName>
    </recommendedName>
</protein>
<evidence type="ECO:0000313" key="2">
    <source>
        <dbReference type="Proteomes" id="UP001320148"/>
    </source>
</evidence>
<organism evidence="1 2">
    <name type="scientific">Desulfoluna limicola</name>
    <dbReference type="NCBI Taxonomy" id="2810562"/>
    <lineage>
        <taxon>Bacteria</taxon>
        <taxon>Pseudomonadati</taxon>
        <taxon>Thermodesulfobacteriota</taxon>
        <taxon>Desulfobacteria</taxon>
        <taxon>Desulfobacterales</taxon>
        <taxon>Desulfolunaceae</taxon>
        <taxon>Desulfoluna</taxon>
    </lineage>
</organism>
<sequence>MRNKMVLGFLVALFLCTGCTTMISRVVERSALSNMQEKPIHEHFYISPATQAGDTIYRWFHNDGLDRDFGSWIEVLEINDSEVHLASYPEGDVFLHQVHTWVKDHKVVRAELHYKDQVFPLKVEPAREGGMYTAFEAMPLTPAQTLTVGDKTYRITRIETLSVVDTTSAVGTTYGTQYKCIRYISDDVSLGLVKEETFFSTQVLRDNWEYVKIGLKAMDPMRSTADTLMSLVGTFREKEKTNFQIAFFHELRDTSESKK</sequence>
<dbReference type="RefSeq" id="WP_236889125.1">
    <property type="nucleotide sequence ID" value="NZ_AP024488.1"/>
</dbReference>
<reference evidence="1 2" key="1">
    <citation type="submission" date="2021-02" db="EMBL/GenBank/DDBJ databases">
        <title>Complete genome of Desulfoluna sp. strain ASN36.</title>
        <authorList>
            <person name="Takahashi A."/>
            <person name="Kojima H."/>
            <person name="Fukui M."/>
        </authorList>
    </citation>
    <scope>NUCLEOTIDE SEQUENCE [LARGE SCALE GENOMIC DNA]</scope>
    <source>
        <strain evidence="1 2">ASN36</strain>
    </source>
</reference>
<gene>
    <name evidence="1" type="ORF">DSLASN_33580</name>
</gene>
<accession>A0ABM7PKB1</accession>
<proteinExistence type="predicted"/>
<dbReference type="Proteomes" id="UP001320148">
    <property type="component" value="Chromosome"/>
</dbReference>